<comment type="caution">
    <text evidence="1">The sequence shown here is derived from an EMBL/GenBank/DDBJ whole genome shotgun (WGS) entry which is preliminary data.</text>
</comment>
<accession>A0ACB0M8R2</accession>
<sequence length="69" mass="7775">MTVETMSLLMPLTTKLVAVKILMKLISKLVHKLQMDVRPVFSIIEPKMHSTTMVELGNLERPSLILALT</sequence>
<dbReference type="Proteomes" id="UP001177021">
    <property type="component" value="Unassembled WGS sequence"/>
</dbReference>
<evidence type="ECO:0000313" key="2">
    <source>
        <dbReference type="Proteomes" id="UP001177021"/>
    </source>
</evidence>
<name>A0ACB0M8R2_TRIPR</name>
<evidence type="ECO:0000313" key="1">
    <source>
        <dbReference type="EMBL" id="CAJ2677923.1"/>
    </source>
</evidence>
<proteinExistence type="predicted"/>
<dbReference type="EMBL" id="CASHSV030000823">
    <property type="protein sequence ID" value="CAJ2677923.1"/>
    <property type="molecule type" value="Genomic_DNA"/>
</dbReference>
<gene>
    <name evidence="1" type="ORF">MILVUS5_LOCUS40320</name>
</gene>
<reference evidence="1" key="1">
    <citation type="submission" date="2023-10" db="EMBL/GenBank/DDBJ databases">
        <authorList>
            <person name="Rodriguez Cubillos JULIANA M."/>
            <person name="De Vega J."/>
        </authorList>
    </citation>
    <scope>NUCLEOTIDE SEQUENCE</scope>
</reference>
<organism evidence="1 2">
    <name type="scientific">Trifolium pratense</name>
    <name type="common">Red clover</name>
    <dbReference type="NCBI Taxonomy" id="57577"/>
    <lineage>
        <taxon>Eukaryota</taxon>
        <taxon>Viridiplantae</taxon>
        <taxon>Streptophyta</taxon>
        <taxon>Embryophyta</taxon>
        <taxon>Tracheophyta</taxon>
        <taxon>Spermatophyta</taxon>
        <taxon>Magnoliopsida</taxon>
        <taxon>eudicotyledons</taxon>
        <taxon>Gunneridae</taxon>
        <taxon>Pentapetalae</taxon>
        <taxon>rosids</taxon>
        <taxon>fabids</taxon>
        <taxon>Fabales</taxon>
        <taxon>Fabaceae</taxon>
        <taxon>Papilionoideae</taxon>
        <taxon>50 kb inversion clade</taxon>
        <taxon>NPAAA clade</taxon>
        <taxon>Hologalegina</taxon>
        <taxon>IRL clade</taxon>
        <taxon>Trifolieae</taxon>
        <taxon>Trifolium</taxon>
    </lineage>
</organism>
<protein>
    <submittedName>
        <fullName evidence="1">Uncharacterized protein</fullName>
    </submittedName>
</protein>
<keyword evidence="2" id="KW-1185">Reference proteome</keyword>